<dbReference type="SUPFAM" id="SSF53271">
    <property type="entry name" value="PRTase-like"/>
    <property type="match status" value="1"/>
</dbReference>
<dbReference type="Proteomes" id="UP000444980">
    <property type="component" value="Unassembled WGS sequence"/>
</dbReference>
<keyword evidence="3" id="KW-1185">Reference proteome</keyword>
<protein>
    <recommendedName>
        <fullName evidence="1">Translation initiation factor IF-2 N-terminal domain-containing protein</fullName>
    </recommendedName>
</protein>
<dbReference type="Gene3D" id="3.40.50.2020">
    <property type="match status" value="1"/>
</dbReference>
<dbReference type="Gene3D" id="1.10.10.2480">
    <property type="match status" value="1"/>
</dbReference>
<feature type="domain" description="Translation initiation factor IF-2 N-terminal" evidence="1">
    <location>
        <begin position="4"/>
        <end position="51"/>
    </location>
</feature>
<evidence type="ECO:0000313" key="2">
    <source>
        <dbReference type="EMBL" id="GED96454.1"/>
    </source>
</evidence>
<sequence>MAGKARVYELAVEIGVSAETVLERLREQGEYVKSKESTVEAAVARRLRASFAPAPAPKRAVVADAVPKTGVVWSCTPTAGRQVRGRLSRAETTQEAGTARLEIAGDFAARKLVWDRYPDQRRTYSDQNGTSTITWSGRVPREAEALAASLCDLVTVGPGGRDDPNLVCRFALDWYTAPDDDRPSEEWERTETGGLVYRLKYGDHGPGERAEARTELARRLAAAITANPLLAQAKSVIAVPGHRADGSSQGEMVAREVAAMLTGVGLVTVTSSPRPERKADTTVDLADTMSIPGRIDGPCVIVDDVVRSGQTFTEVARAARAAGASEVYAIAGAKTLRS</sequence>
<evidence type="ECO:0000313" key="3">
    <source>
        <dbReference type="Proteomes" id="UP000444980"/>
    </source>
</evidence>
<evidence type="ECO:0000259" key="1">
    <source>
        <dbReference type="Pfam" id="PF04760"/>
    </source>
</evidence>
<dbReference type="Pfam" id="PF04760">
    <property type="entry name" value="IF2_N"/>
    <property type="match status" value="1"/>
</dbReference>
<accession>A0A7M3SUY0</accession>
<proteinExistence type="predicted"/>
<gene>
    <name evidence="2" type="ORF">nbrc107697_04930</name>
</gene>
<dbReference type="EMBL" id="BJOU01000001">
    <property type="protein sequence ID" value="GED96454.1"/>
    <property type="molecule type" value="Genomic_DNA"/>
</dbReference>
<organism evidence="2 3">
    <name type="scientific">Gordonia crocea</name>
    <dbReference type="NCBI Taxonomy" id="589162"/>
    <lineage>
        <taxon>Bacteria</taxon>
        <taxon>Bacillati</taxon>
        <taxon>Actinomycetota</taxon>
        <taxon>Actinomycetes</taxon>
        <taxon>Mycobacteriales</taxon>
        <taxon>Gordoniaceae</taxon>
        <taxon>Gordonia</taxon>
    </lineage>
</organism>
<dbReference type="OrthoDB" id="9811804at2"/>
<dbReference type="InterPro" id="IPR006847">
    <property type="entry name" value="IF2_N"/>
</dbReference>
<reference evidence="3" key="1">
    <citation type="submission" date="2019-06" db="EMBL/GenBank/DDBJ databases">
        <title>Gordonia isolated from sludge of a wastewater treatment plant.</title>
        <authorList>
            <person name="Tamura T."/>
            <person name="Aoyama K."/>
            <person name="Kang Y."/>
            <person name="Saito S."/>
            <person name="Akiyama N."/>
            <person name="Yazawa K."/>
            <person name="Gonoi T."/>
            <person name="Mikami Y."/>
        </authorList>
    </citation>
    <scope>NUCLEOTIDE SEQUENCE [LARGE SCALE GENOMIC DNA]</scope>
    <source>
        <strain evidence="3">NBRC 107697</strain>
    </source>
</reference>
<dbReference type="AlphaFoldDB" id="A0A7M3SUY0"/>
<name>A0A7M3SUY0_9ACTN</name>
<dbReference type="InterPro" id="IPR029057">
    <property type="entry name" value="PRTase-like"/>
</dbReference>
<comment type="caution">
    <text evidence="2">The sequence shown here is derived from an EMBL/GenBank/DDBJ whole genome shotgun (WGS) entry which is preliminary data.</text>
</comment>